<keyword evidence="8" id="KW-1185">Reference proteome</keyword>
<accession>A0ABS8DIS4</accession>
<feature type="transmembrane region" description="Helical" evidence="6">
    <location>
        <begin position="182"/>
        <end position="203"/>
    </location>
</feature>
<feature type="transmembrane region" description="Helical" evidence="6">
    <location>
        <begin position="436"/>
        <end position="455"/>
    </location>
</feature>
<dbReference type="PANTHER" id="PTHR30250">
    <property type="entry name" value="PST FAMILY PREDICTED COLANIC ACID TRANSPORTER"/>
    <property type="match status" value="1"/>
</dbReference>
<feature type="transmembrane region" description="Helical" evidence="6">
    <location>
        <begin position="51"/>
        <end position="69"/>
    </location>
</feature>
<feature type="transmembrane region" description="Helical" evidence="6">
    <location>
        <begin position="12"/>
        <end position="31"/>
    </location>
</feature>
<keyword evidence="2" id="KW-1003">Cell membrane</keyword>
<comment type="caution">
    <text evidence="7">The sequence shown here is derived from an EMBL/GenBank/DDBJ whole genome shotgun (WGS) entry which is preliminary data.</text>
</comment>
<evidence type="ECO:0000256" key="3">
    <source>
        <dbReference type="ARBA" id="ARBA00022692"/>
    </source>
</evidence>
<feature type="transmembrane region" description="Helical" evidence="6">
    <location>
        <begin position="343"/>
        <end position="371"/>
    </location>
</feature>
<comment type="subcellular location">
    <subcellularLocation>
        <location evidence="1">Cell membrane</location>
        <topology evidence="1">Multi-pass membrane protein</topology>
    </subcellularLocation>
</comment>
<feature type="transmembrane region" description="Helical" evidence="6">
    <location>
        <begin position="262"/>
        <end position="286"/>
    </location>
</feature>
<gene>
    <name evidence="7" type="ORF">LIZ65_13720</name>
</gene>
<name>A0ABS8DIS4_9FIRM</name>
<proteinExistence type="predicted"/>
<keyword evidence="5 6" id="KW-0472">Membrane</keyword>
<evidence type="ECO:0000256" key="6">
    <source>
        <dbReference type="SAM" id="Phobius"/>
    </source>
</evidence>
<evidence type="ECO:0000313" key="7">
    <source>
        <dbReference type="EMBL" id="MCB7388341.1"/>
    </source>
</evidence>
<protein>
    <submittedName>
        <fullName evidence="7">Polysaccharide biosynthesis C-terminal domain-containing protein</fullName>
    </submittedName>
</protein>
<feature type="transmembrane region" description="Helical" evidence="6">
    <location>
        <begin position="306"/>
        <end position="331"/>
    </location>
</feature>
<keyword evidence="4 6" id="KW-1133">Transmembrane helix</keyword>
<dbReference type="InterPro" id="IPR050833">
    <property type="entry name" value="Poly_Biosynth_Transport"/>
</dbReference>
<dbReference type="EMBL" id="JAJCIS010000010">
    <property type="protein sequence ID" value="MCB7388341.1"/>
    <property type="molecule type" value="Genomic_DNA"/>
</dbReference>
<evidence type="ECO:0000256" key="2">
    <source>
        <dbReference type="ARBA" id="ARBA00022475"/>
    </source>
</evidence>
<reference evidence="7 8" key="1">
    <citation type="submission" date="2021-10" db="EMBL/GenBank/DDBJ databases">
        <title>Collection of gut derived symbiotic bacterial strains cultured from healthy donors.</title>
        <authorList>
            <person name="Lin H."/>
            <person name="Littmann E."/>
            <person name="Kohout C."/>
            <person name="Pamer E.G."/>
        </authorList>
    </citation>
    <scope>NUCLEOTIDE SEQUENCE [LARGE SCALE GENOMIC DNA]</scope>
    <source>
        <strain evidence="7 8">DFI.1.165</strain>
    </source>
</reference>
<dbReference type="RefSeq" id="WP_066731376.1">
    <property type="nucleotide sequence ID" value="NZ_JAJCIQ010000010.1"/>
</dbReference>
<feature type="transmembrane region" description="Helical" evidence="6">
    <location>
        <begin position="153"/>
        <end position="176"/>
    </location>
</feature>
<keyword evidence="3 6" id="KW-0812">Transmembrane</keyword>
<dbReference type="Proteomes" id="UP001299546">
    <property type="component" value="Unassembled WGS sequence"/>
</dbReference>
<feature type="transmembrane region" description="Helical" evidence="6">
    <location>
        <begin position="121"/>
        <end position="141"/>
    </location>
</feature>
<evidence type="ECO:0000256" key="5">
    <source>
        <dbReference type="ARBA" id="ARBA00023136"/>
    </source>
</evidence>
<evidence type="ECO:0000256" key="4">
    <source>
        <dbReference type="ARBA" id="ARBA00022989"/>
    </source>
</evidence>
<feature type="transmembrane region" description="Helical" evidence="6">
    <location>
        <begin position="461"/>
        <end position="486"/>
    </location>
</feature>
<feature type="transmembrane region" description="Helical" evidence="6">
    <location>
        <begin position="90"/>
        <end position="109"/>
    </location>
</feature>
<dbReference type="PANTHER" id="PTHR30250:SF26">
    <property type="entry name" value="PSMA PROTEIN"/>
    <property type="match status" value="1"/>
</dbReference>
<evidence type="ECO:0000256" key="1">
    <source>
        <dbReference type="ARBA" id="ARBA00004651"/>
    </source>
</evidence>
<organism evidence="7 8">
    <name type="scientific">Bariatricus massiliensis</name>
    <dbReference type="NCBI Taxonomy" id="1745713"/>
    <lineage>
        <taxon>Bacteria</taxon>
        <taxon>Bacillati</taxon>
        <taxon>Bacillota</taxon>
        <taxon>Clostridia</taxon>
        <taxon>Lachnospirales</taxon>
        <taxon>Lachnospiraceae</taxon>
        <taxon>Bariatricus</taxon>
    </lineage>
</organism>
<evidence type="ECO:0000313" key="8">
    <source>
        <dbReference type="Proteomes" id="UP001299546"/>
    </source>
</evidence>
<sequence length="504" mass="56133">MRSKQAMKNMIANVFLQIVIFTSGIILPRFFMEAYGSGVNGMITSVNQFLAYLGLAEAGVGTASVVALYSPLACDDKEEVNSILSATRKFYNRSGVLFLVLVLVLAFFYPILISRQLDSGMVRGMVLVLASSTLVDYFFLGKYRVLLTANQEGYVVAIIQSIGTVVNIIVSILLIYHHTPVILVKAVATGVYMLRLILVRIYVRKRYPHLNFKAAPKPEALPQRGAALLHQVVGVIVNNTDVVLLTILIGQNSLLEVSVYGVYNLVATAVNMFMTSFTNGLTAGFGEVISKGEDETLEKSYASYEYVYMIVLAIVVICMGALILPFVSIYTKNMSDVSYVRPVVGFLFTVIVFLQNLRIPGLTIICAAGHYKETRYQAIAEAVINIVVSILLIGKLGISGVLIGTICSYGYRSFDVILYNSKYLVRNSRKKTMSRFLRNFVLIILLMMLSWSLVPQNLTSFIMWFIYAIILGLLSTVLFGIVNYIAEPNECKDLYMRIKRVIWH</sequence>
<feature type="transmembrane region" description="Helical" evidence="6">
    <location>
        <begin position="383"/>
        <end position="411"/>
    </location>
</feature>